<comment type="caution">
    <text evidence="2">The sequence shown here is derived from an EMBL/GenBank/DDBJ whole genome shotgun (WGS) entry which is preliminary data.</text>
</comment>
<gene>
    <name evidence="2" type="ORF">GCM10022244_12960</name>
</gene>
<organism evidence="2 3">
    <name type="scientific">Streptomyces gulbargensis</name>
    <dbReference type="NCBI Taxonomy" id="364901"/>
    <lineage>
        <taxon>Bacteria</taxon>
        <taxon>Bacillati</taxon>
        <taxon>Actinomycetota</taxon>
        <taxon>Actinomycetes</taxon>
        <taxon>Kitasatosporales</taxon>
        <taxon>Streptomycetaceae</taxon>
        <taxon>Streptomyces</taxon>
    </lineage>
</organism>
<feature type="region of interest" description="Disordered" evidence="1">
    <location>
        <begin position="200"/>
        <end position="226"/>
    </location>
</feature>
<accession>A0ABP7LQQ1</accession>
<name>A0ABP7LQQ1_9ACTN</name>
<dbReference type="EMBL" id="BAABAJ010000003">
    <property type="protein sequence ID" value="GAA3904214.1"/>
    <property type="molecule type" value="Genomic_DNA"/>
</dbReference>
<reference evidence="3" key="1">
    <citation type="journal article" date="2019" name="Int. J. Syst. Evol. Microbiol.">
        <title>The Global Catalogue of Microorganisms (GCM) 10K type strain sequencing project: providing services to taxonomists for standard genome sequencing and annotation.</title>
        <authorList>
            <consortium name="The Broad Institute Genomics Platform"/>
            <consortium name="The Broad Institute Genome Sequencing Center for Infectious Disease"/>
            <person name="Wu L."/>
            <person name="Ma J."/>
        </authorList>
    </citation>
    <scope>NUCLEOTIDE SEQUENCE [LARGE SCALE GENOMIC DNA]</scope>
    <source>
        <strain evidence="3">JCM 16956</strain>
    </source>
</reference>
<evidence type="ECO:0000256" key="1">
    <source>
        <dbReference type="SAM" id="MobiDB-lite"/>
    </source>
</evidence>
<protein>
    <submittedName>
        <fullName evidence="2">Uncharacterized protein</fullName>
    </submittedName>
</protein>
<evidence type="ECO:0000313" key="3">
    <source>
        <dbReference type="Proteomes" id="UP001501000"/>
    </source>
</evidence>
<evidence type="ECO:0000313" key="2">
    <source>
        <dbReference type="EMBL" id="GAA3904214.1"/>
    </source>
</evidence>
<dbReference type="RefSeq" id="WP_345279390.1">
    <property type="nucleotide sequence ID" value="NZ_BAABAJ010000003.1"/>
</dbReference>
<keyword evidence="3" id="KW-1185">Reference proteome</keyword>
<feature type="compositionally biased region" description="Low complexity" evidence="1">
    <location>
        <begin position="201"/>
        <end position="215"/>
    </location>
</feature>
<sequence length="226" mass="23688">MTASTSSAAPTALDGQIEQTVGDLAVLHHDQQAGLLTPERAALAAAHRDLGLAETAVAYHLNVLMKLSSGTHPVDAALLDRMRRALTNLAHAAAERDENQDRAASALGTVRAASPVAVPAHTELTPHDLAALLSLASGGTVREHLHTHRLSVRTTHGRIVDCAAYQRLEHHGLVARDASRSLIAGQPVTLTDTGRTALLGSRRPAASQAPAPARPVGVWPAPARNR</sequence>
<dbReference type="Proteomes" id="UP001501000">
    <property type="component" value="Unassembled WGS sequence"/>
</dbReference>
<proteinExistence type="predicted"/>